<organism evidence="7 8">
    <name type="scientific">Mucilaginibacter limnophilus</name>
    <dbReference type="NCBI Taxonomy" id="1932778"/>
    <lineage>
        <taxon>Bacteria</taxon>
        <taxon>Pseudomonadati</taxon>
        <taxon>Bacteroidota</taxon>
        <taxon>Sphingobacteriia</taxon>
        <taxon>Sphingobacteriales</taxon>
        <taxon>Sphingobacteriaceae</taxon>
        <taxon>Mucilaginibacter</taxon>
    </lineage>
</organism>
<dbReference type="RefSeq" id="WP_127703767.1">
    <property type="nucleotide sequence ID" value="NZ_SACK01000002.1"/>
</dbReference>
<evidence type="ECO:0000259" key="6">
    <source>
        <dbReference type="Pfam" id="PF00188"/>
    </source>
</evidence>
<dbReference type="Pfam" id="PF00188">
    <property type="entry name" value="CAP"/>
    <property type="match status" value="1"/>
</dbReference>
<dbReference type="InterPro" id="IPR003825">
    <property type="entry name" value="Colicin-V_CvpA"/>
</dbReference>
<dbReference type="PANTHER" id="PTHR31157:SF1">
    <property type="entry name" value="SCP DOMAIN-CONTAINING PROTEIN"/>
    <property type="match status" value="1"/>
</dbReference>
<dbReference type="InterPro" id="IPR014044">
    <property type="entry name" value="CAP_dom"/>
</dbReference>
<evidence type="ECO:0000313" key="7">
    <source>
        <dbReference type="EMBL" id="RVU01392.1"/>
    </source>
</evidence>
<feature type="domain" description="SCP" evidence="6">
    <location>
        <begin position="201"/>
        <end position="306"/>
    </location>
</feature>
<protein>
    <recommendedName>
        <fullName evidence="6">SCP domain-containing protein</fullName>
    </recommendedName>
</protein>
<dbReference type="InterPro" id="IPR035940">
    <property type="entry name" value="CAP_sf"/>
</dbReference>
<dbReference type="SUPFAM" id="SSF55797">
    <property type="entry name" value="PR-1-like"/>
    <property type="match status" value="1"/>
</dbReference>
<evidence type="ECO:0000256" key="2">
    <source>
        <dbReference type="ARBA" id="ARBA00022692"/>
    </source>
</evidence>
<accession>A0A437MUR8</accession>
<evidence type="ECO:0000256" key="4">
    <source>
        <dbReference type="ARBA" id="ARBA00023136"/>
    </source>
</evidence>
<dbReference type="AlphaFoldDB" id="A0A437MUR8"/>
<reference evidence="7 8" key="1">
    <citation type="submission" date="2019-01" db="EMBL/GenBank/DDBJ databases">
        <authorList>
            <person name="Chen W.-M."/>
        </authorList>
    </citation>
    <scope>NUCLEOTIDE SEQUENCE [LARGE SCALE GENOMIC DNA]</scope>
    <source>
        <strain evidence="7 8">YBJ-36</strain>
    </source>
</reference>
<proteinExistence type="predicted"/>
<dbReference type="OrthoDB" id="982527at2"/>
<dbReference type="GO" id="GO:0016020">
    <property type="term" value="C:membrane"/>
    <property type="evidence" value="ECO:0007669"/>
    <property type="project" value="UniProtKB-SubCell"/>
</dbReference>
<keyword evidence="8" id="KW-1185">Reference proteome</keyword>
<feature type="transmembrane region" description="Helical" evidence="5">
    <location>
        <begin position="99"/>
        <end position="125"/>
    </location>
</feature>
<dbReference type="GO" id="GO:0009403">
    <property type="term" value="P:toxin biosynthetic process"/>
    <property type="evidence" value="ECO:0007669"/>
    <property type="project" value="InterPro"/>
</dbReference>
<feature type="transmembrane region" description="Helical" evidence="5">
    <location>
        <begin position="31"/>
        <end position="53"/>
    </location>
</feature>
<feature type="transmembrane region" description="Helical" evidence="5">
    <location>
        <begin position="60"/>
        <end position="79"/>
    </location>
</feature>
<evidence type="ECO:0000256" key="1">
    <source>
        <dbReference type="ARBA" id="ARBA00004141"/>
    </source>
</evidence>
<dbReference type="Proteomes" id="UP000282759">
    <property type="component" value="Unassembled WGS sequence"/>
</dbReference>
<evidence type="ECO:0000256" key="3">
    <source>
        <dbReference type="ARBA" id="ARBA00022989"/>
    </source>
</evidence>
<dbReference type="Pfam" id="PF02674">
    <property type="entry name" value="Colicin_V"/>
    <property type="match status" value="1"/>
</dbReference>
<dbReference type="CDD" id="cd05379">
    <property type="entry name" value="CAP_bacterial"/>
    <property type="match status" value="1"/>
</dbReference>
<sequence>MNYIDLLLLVIFAFSVWDGYRQGFIQASLALISWTGSLWVSFIAYQPVASLLLKLMPATGVWAPPVAFILLAIITRLFIDNIAYRILERTPLNAHTATLNRAFGVLPGIVNGVIWAAFAAVFLMLMPLTTNISQTARDSRAGEKLVPQVEWLQNKLAPVFGEALNHAMPKNRVEVGKETPVELPFKVASAKRRPDLEEEMLELVNAERVKRHLKPLKADTEIAVVASKHSADMLARGYFSHYTPEGDDPFDRMRRDKVRFLTAGENLALAPTLAIAHKGLMESPGHRANILNPAFGRLGIGILDTGIYGLMITQNFRN</sequence>
<dbReference type="Gene3D" id="3.40.33.10">
    <property type="entry name" value="CAP"/>
    <property type="match status" value="1"/>
</dbReference>
<evidence type="ECO:0000313" key="8">
    <source>
        <dbReference type="Proteomes" id="UP000282759"/>
    </source>
</evidence>
<comment type="caution">
    <text evidence="7">The sequence shown here is derived from an EMBL/GenBank/DDBJ whole genome shotgun (WGS) entry which is preliminary data.</text>
</comment>
<keyword evidence="3 5" id="KW-1133">Transmembrane helix</keyword>
<name>A0A437MUR8_9SPHI</name>
<keyword evidence="2 5" id="KW-0812">Transmembrane</keyword>
<dbReference type="EMBL" id="SACK01000002">
    <property type="protein sequence ID" value="RVU01392.1"/>
    <property type="molecule type" value="Genomic_DNA"/>
</dbReference>
<comment type="subcellular location">
    <subcellularLocation>
        <location evidence="1">Membrane</location>
        <topology evidence="1">Multi-pass membrane protein</topology>
    </subcellularLocation>
</comment>
<gene>
    <name evidence="7" type="ORF">EOD41_05355</name>
</gene>
<keyword evidence="4 5" id="KW-0472">Membrane</keyword>
<evidence type="ECO:0000256" key="5">
    <source>
        <dbReference type="SAM" id="Phobius"/>
    </source>
</evidence>
<dbReference type="PANTHER" id="PTHR31157">
    <property type="entry name" value="SCP DOMAIN-CONTAINING PROTEIN"/>
    <property type="match status" value="1"/>
</dbReference>